<protein>
    <submittedName>
        <fullName evidence="2">Uncharacterized protein</fullName>
    </submittedName>
</protein>
<dbReference type="Proteomes" id="UP000837857">
    <property type="component" value="Chromosome 8"/>
</dbReference>
<sequence>MSLLINVLCVLCVGWTDATLDEIFTSKSDTKVIKQAAGIEFSNISRSTLLQILSAIEEEMHLRELMKKSIPMITAQFANNKYTRPFIY</sequence>
<organism evidence="2 3">
    <name type="scientific">Iphiclides podalirius</name>
    <name type="common">scarce swallowtail</name>
    <dbReference type="NCBI Taxonomy" id="110791"/>
    <lineage>
        <taxon>Eukaryota</taxon>
        <taxon>Metazoa</taxon>
        <taxon>Ecdysozoa</taxon>
        <taxon>Arthropoda</taxon>
        <taxon>Hexapoda</taxon>
        <taxon>Insecta</taxon>
        <taxon>Pterygota</taxon>
        <taxon>Neoptera</taxon>
        <taxon>Endopterygota</taxon>
        <taxon>Lepidoptera</taxon>
        <taxon>Glossata</taxon>
        <taxon>Ditrysia</taxon>
        <taxon>Papilionoidea</taxon>
        <taxon>Papilionidae</taxon>
        <taxon>Papilioninae</taxon>
        <taxon>Iphiclides</taxon>
    </lineage>
</organism>
<accession>A0ABN8J4A5</accession>
<keyword evidence="3" id="KW-1185">Reference proteome</keyword>
<proteinExistence type="predicted"/>
<evidence type="ECO:0000256" key="1">
    <source>
        <dbReference type="SAM" id="SignalP"/>
    </source>
</evidence>
<feature type="signal peptide" evidence="1">
    <location>
        <begin position="1"/>
        <end position="18"/>
    </location>
</feature>
<gene>
    <name evidence="2" type="ORF">IPOD504_LOCUS16868</name>
</gene>
<name>A0ABN8J4A5_9NEOP</name>
<dbReference type="EMBL" id="OW152820">
    <property type="protein sequence ID" value="CAH2075526.1"/>
    <property type="molecule type" value="Genomic_DNA"/>
</dbReference>
<evidence type="ECO:0000313" key="3">
    <source>
        <dbReference type="Proteomes" id="UP000837857"/>
    </source>
</evidence>
<reference evidence="2" key="1">
    <citation type="submission" date="2022-03" db="EMBL/GenBank/DDBJ databases">
        <authorList>
            <person name="Martin H S."/>
        </authorList>
    </citation>
    <scope>NUCLEOTIDE SEQUENCE</scope>
</reference>
<evidence type="ECO:0000313" key="2">
    <source>
        <dbReference type="EMBL" id="CAH2075526.1"/>
    </source>
</evidence>
<feature type="non-terminal residue" evidence="2">
    <location>
        <position position="1"/>
    </location>
</feature>
<feature type="chain" id="PRO_5046019634" evidence="1">
    <location>
        <begin position="19"/>
        <end position="88"/>
    </location>
</feature>
<keyword evidence="1" id="KW-0732">Signal</keyword>